<reference evidence="3 4" key="1">
    <citation type="journal article" date="2018" name="Plant J.">
        <title>Genome sequences of Chlorella sorokiniana UTEX 1602 and Micractinium conductrix SAG 241.80: implications to maltose excretion by a green alga.</title>
        <authorList>
            <person name="Arriola M.B."/>
            <person name="Velmurugan N."/>
            <person name="Zhang Y."/>
            <person name="Plunkett M.H."/>
            <person name="Hondzo H."/>
            <person name="Barney B.M."/>
        </authorList>
    </citation>
    <scope>NUCLEOTIDE SEQUENCE [LARGE SCALE GENOMIC DNA]</scope>
    <source>
        <strain evidence="4">UTEX 1602</strain>
    </source>
</reference>
<sequence length="409" mass="41769">MPPPPAPASVAGAPPPDTPAGLAASASAAASNGAVHIRLRMPAGRQASTAAAADSPGAASCSDASGSACGGKQGSGGWAAAEHEAAHEAEHEAGREAYFVEWQVARMWRRPEGLIVIWLLTALLVGIITGATTGARNSQAQSKRAKAYLAGQAAAQQAAAPVPTPAASVGGRPPPLPQAYWELSPPPAAGQPPPDDVPIFAPAPAPLLPPGSPDYGVLPPWVAPAPQEGPLPARKSMWSAPLVPRPQESGLNEYNQSCTCGGITAWRLWQSADGVLFEQYGNDYLQETQPITTLRAVCTGGAVLAAVPLTAGDKALPQVTNAGVFAGQGVSTLVKLLGEGGRIIDFNAAPPPDGSEPLYAGGTFSFKCPQAGWVIAGFALETFVVPVPGGVPVQRLFNIRIQCAEPRPC</sequence>
<comment type="caution">
    <text evidence="3">The sequence shown here is derived from an EMBL/GenBank/DDBJ whole genome shotgun (WGS) entry which is preliminary data.</text>
</comment>
<keyword evidence="2" id="KW-0472">Membrane</keyword>
<keyword evidence="2" id="KW-0812">Transmembrane</keyword>
<dbReference type="EMBL" id="LHPG02000020">
    <property type="protein sequence ID" value="PRW21086.1"/>
    <property type="molecule type" value="Genomic_DNA"/>
</dbReference>
<dbReference type="AlphaFoldDB" id="A0A2P6TEL4"/>
<proteinExistence type="predicted"/>
<organism evidence="3 4">
    <name type="scientific">Chlorella sorokiniana</name>
    <name type="common">Freshwater green alga</name>
    <dbReference type="NCBI Taxonomy" id="3076"/>
    <lineage>
        <taxon>Eukaryota</taxon>
        <taxon>Viridiplantae</taxon>
        <taxon>Chlorophyta</taxon>
        <taxon>core chlorophytes</taxon>
        <taxon>Trebouxiophyceae</taxon>
        <taxon>Chlorellales</taxon>
        <taxon>Chlorellaceae</taxon>
        <taxon>Chlorella clade</taxon>
        <taxon>Chlorella</taxon>
    </lineage>
</organism>
<protein>
    <submittedName>
        <fullName evidence="3">Uncharacterized protein</fullName>
    </submittedName>
</protein>
<feature type="compositionally biased region" description="Pro residues" evidence="1">
    <location>
        <begin position="1"/>
        <end position="18"/>
    </location>
</feature>
<feature type="compositionally biased region" description="Gly residues" evidence="1">
    <location>
        <begin position="68"/>
        <end position="77"/>
    </location>
</feature>
<gene>
    <name evidence="3" type="ORF">C2E21_8412</name>
</gene>
<evidence type="ECO:0000256" key="2">
    <source>
        <dbReference type="SAM" id="Phobius"/>
    </source>
</evidence>
<feature type="compositionally biased region" description="Low complexity" evidence="1">
    <location>
        <begin position="55"/>
        <end position="67"/>
    </location>
</feature>
<feature type="region of interest" description="Disordered" evidence="1">
    <location>
        <begin position="55"/>
        <end position="88"/>
    </location>
</feature>
<dbReference type="OrthoDB" id="10518633at2759"/>
<evidence type="ECO:0000313" key="3">
    <source>
        <dbReference type="EMBL" id="PRW21086.1"/>
    </source>
</evidence>
<accession>A0A2P6TEL4</accession>
<evidence type="ECO:0000256" key="1">
    <source>
        <dbReference type="SAM" id="MobiDB-lite"/>
    </source>
</evidence>
<keyword evidence="4" id="KW-1185">Reference proteome</keyword>
<keyword evidence="2" id="KW-1133">Transmembrane helix</keyword>
<feature type="region of interest" description="Disordered" evidence="1">
    <location>
        <begin position="1"/>
        <end position="26"/>
    </location>
</feature>
<evidence type="ECO:0000313" key="4">
    <source>
        <dbReference type="Proteomes" id="UP000239899"/>
    </source>
</evidence>
<name>A0A2P6TEL4_CHLSO</name>
<feature type="transmembrane region" description="Helical" evidence="2">
    <location>
        <begin position="115"/>
        <end position="135"/>
    </location>
</feature>
<dbReference type="Proteomes" id="UP000239899">
    <property type="component" value="Unassembled WGS sequence"/>
</dbReference>